<organism evidence="2 3">
    <name type="scientific">Niabella soli DSM 19437</name>
    <dbReference type="NCBI Taxonomy" id="929713"/>
    <lineage>
        <taxon>Bacteria</taxon>
        <taxon>Pseudomonadati</taxon>
        <taxon>Bacteroidota</taxon>
        <taxon>Chitinophagia</taxon>
        <taxon>Chitinophagales</taxon>
        <taxon>Chitinophagaceae</taxon>
        <taxon>Niabella</taxon>
    </lineage>
</organism>
<reference evidence="2 3" key="1">
    <citation type="submission" date="2013-12" db="EMBL/GenBank/DDBJ databases">
        <authorList>
            <consortium name="DOE Joint Genome Institute"/>
            <person name="Eisen J."/>
            <person name="Huntemann M."/>
            <person name="Han J."/>
            <person name="Chen A."/>
            <person name="Kyrpides N."/>
            <person name="Mavromatis K."/>
            <person name="Markowitz V."/>
            <person name="Palaniappan K."/>
            <person name="Ivanova N."/>
            <person name="Schaumberg A."/>
            <person name="Pati A."/>
            <person name="Liolios K."/>
            <person name="Nordberg H.P."/>
            <person name="Cantor M.N."/>
            <person name="Hua S.X."/>
            <person name="Woyke T."/>
        </authorList>
    </citation>
    <scope>NUCLEOTIDE SEQUENCE [LARGE SCALE GENOMIC DNA]</scope>
    <source>
        <strain evidence="3">DSM 19437</strain>
    </source>
</reference>
<proteinExistence type="predicted"/>
<keyword evidence="1" id="KW-0175">Coiled coil</keyword>
<dbReference type="Proteomes" id="UP000003586">
    <property type="component" value="Chromosome"/>
</dbReference>
<evidence type="ECO:0000313" key="2">
    <source>
        <dbReference type="EMBL" id="AHF17002.1"/>
    </source>
</evidence>
<dbReference type="KEGG" id="nso:NIASO_00030"/>
<feature type="coiled-coil region" evidence="1">
    <location>
        <begin position="87"/>
        <end position="114"/>
    </location>
</feature>
<dbReference type="EMBL" id="CP007035">
    <property type="protein sequence ID" value="AHF17002.1"/>
    <property type="molecule type" value="Genomic_DNA"/>
</dbReference>
<evidence type="ECO:0000256" key="1">
    <source>
        <dbReference type="SAM" id="Coils"/>
    </source>
</evidence>
<keyword evidence="3" id="KW-1185">Reference proteome</keyword>
<gene>
    <name evidence="2" type="ORF">NIASO_00030</name>
</gene>
<name>W0F1W6_9BACT</name>
<sequence>MGTSFILITNHLLAMKKLLISAVLLCFVFLSQGQNTATSAPPATQSLRDKVLDDIQKSFTSKTKSFDSTVTQLDQRMSALDKSITESKDAKDKADKLVKRVQAVEEKQKAIEQNELNIFQANYQSAIVNLVSMEREIKPLILFNSTKAFFNSLNATGNPLNYDGYTKWYNSYAAFVKEKKAESPALTVTSNLLTFASGFSKGVPVTGPITSALFSSMTTYIDNIGKKEKALKAQSEEMLTLTMKISQFNYDNNRIENEWEAITAELQDLQKKYDKSLKENLAIIKITPADFDNNFSKENDAEKRYQYLTKLRDLAAGFVTNEKQNNPKEWRQAAYIQMNDVQSLKQRFGQVTFRISQNLLKYKELFDKYRNDPQLGSRIKDLEIKMRDLQESFDKTFDPLEYINSANRMFKV</sequence>
<dbReference type="HOGENOM" id="CLU_665260_0_0_10"/>
<accession>W0F1W6</accession>
<evidence type="ECO:0000313" key="3">
    <source>
        <dbReference type="Proteomes" id="UP000003586"/>
    </source>
</evidence>
<dbReference type="STRING" id="929713.NIASO_00030"/>
<dbReference type="AlphaFoldDB" id="W0F1W6"/>
<protein>
    <submittedName>
        <fullName evidence="2">Uncharacterized protein</fullName>
    </submittedName>
</protein>
<dbReference type="eggNOG" id="COG1196">
    <property type="taxonomic scope" value="Bacteria"/>
</dbReference>